<dbReference type="OrthoDB" id="2684236at2759"/>
<dbReference type="STRING" id="68775.A0A5C3LKL6"/>
<protein>
    <submittedName>
        <fullName evidence="2">Uncharacterized protein</fullName>
    </submittedName>
</protein>
<dbReference type="AlphaFoldDB" id="A0A5C3LKL6"/>
<feature type="region of interest" description="Disordered" evidence="1">
    <location>
        <begin position="526"/>
        <end position="547"/>
    </location>
</feature>
<sequence length="644" mass="70400">MKFKIGTTKTYGPLVGVPEIKAHLAVLHGFSELKAQVDVLGSGDQVRLPDMPADKDRRWTWFVGLSLERFDRWCHSLRAQDVAMPLIQVVPPLDVLMVWHAYMLNPRWFAEDSSRLEPVKILKKFWLIFSSDFSNQLAAIVQSPPTHERTQFWYTKTSMPFDPFESAIRMRGKAILCPQCRNTIHVSLMNAQGTGYLQENFNTRCARGDCQFLSITKERLALRKLAQDIAVTGSDQKWLAGTLYTKNASIEDTLCGTRIKRAITDAAKKKRKWLAEMANVDERDEKMCQAIMNDALYDIGKLRSAMEGALRGSNRPIVGKIMSAYRDDKIYSIDLVGAVLRQGSFIEKMHSLHWTEPGFFDSREDKQVLDHAIARYHAFLDLLSSSPASFFVPTLDIDLAWHTHQLMAPNYERDCVQYVGRFIDHDDKVGGIRLSSAFDMTCRAWKSRFNLQYTHCGCPIPGDTIGQKLRRLMAGPTTDVPSLHHTHLIPPQNPHALDGSHPSDHNAVRVLPQNKRMHQFAHRRYDKQRKKAERARSMSLGAGDRRRRNEHEPAFLVPVPIFYGDAGVLGCVAACGSVVQSGTVGGCAGGSGFGGCSGGGVSCGGGGGWSCGGGGGGGSSCGGGGGGDGGGGGGGGGGGCGGGS</sequence>
<organism evidence="2 3">
    <name type="scientific">Crucibulum laeve</name>
    <dbReference type="NCBI Taxonomy" id="68775"/>
    <lineage>
        <taxon>Eukaryota</taxon>
        <taxon>Fungi</taxon>
        <taxon>Dikarya</taxon>
        <taxon>Basidiomycota</taxon>
        <taxon>Agaricomycotina</taxon>
        <taxon>Agaricomycetes</taxon>
        <taxon>Agaricomycetidae</taxon>
        <taxon>Agaricales</taxon>
        <taxon>Agaricineae</taxon>
        <taxon>Nidulariaceae</taxon>
        <taxon>Crucibulum</taxon>
    </lineage>
</organism>
<dbReference type="Proteomes" id="UP000308652">
    <property type="component" value="Unassembled WGS sequence"/>
</dbReference>
<proteinExistence type="predicted"/>
<dbReference type="Pfam" id="PF07173">
    <property type="entry name" value="GRDP-like"/>
    <property type="match status" value="1"/>
</dbReference>
<name>A0A5C3LKL6_9AGAR</name>
<dbReference type="PANTHER" id="PTHR34365">
    <property type="entry name" value="ENOLASE (DUF1399)"/>
    <property type="match status" value="1"/>
</dbReference>
<evidence type="ECO:0000256" key="1">
    <source>
        <dbReference type="SAM" id="MobiDB-lite"/>
    </source>
</evidence>
<accession>A0A5C3LKL6</accession>
<keyword evidence="3" id="KW-1185">Reference proteome</keyword>
<dbReference type="PANTHER" id="PTHR34365:SF7">
    <property type="entry name" value="GLYCINE-RICH DOMAIN-CONTAINING PROTEIN 1"/>
    <property type="match status" value="1"/>
</dbReference>
<dbReference type="InterPro" id="IPR009836">
    <property type="entry name" value="GRDP-like"/>
</dbReference>
<reference evidence="2 3" key="1">
    <citation type="journal article" date="2019" name="Nat. Ecol. Evol.">
        <title>Megaphylogeny resolves global patterns of mushroom evolution.</title>
        <authorList>
            <person name="Varga T."/>
            <person name="Krizsan K."/>
            <person name="Foldi C."/>
            <person name="Dima B."/>
            <person name="Sanchez-Garcia M."/>
            <person name="Sanchez-Ramirez S."/>
            <person name="Szollosi G.J."/>
            <person name="Szarkandi J.G."/>
            <person name="Papp V."/>
            <person name="Albert L."/>
            <person name="Andreopoulos W."/>
            <person name="Angelini C."/>
            <person name="Antonin V."/>
            <person name="Barry K.W."/>
            <person name="Bougher N.L."/>
            <person name="Buchanan P."/>
            <person name="Buyck B."/>
            <person name="Bense V."/>
            <person name="Catcheside P."/>
            <person name="Chovatia M."/>
            <person name="Cooper J."/>
            <person name="Damon W."/>
            <person name="Desjardin D."/>
            <person name="Finy P."/>
            <person name="Geml J."/>
            <person name="Haridas S."/>
            <person name="Hughes K."/>
            <person name="Justo A."/>
            <person name="Karasinski D."/>
            <person name="Kautmanova I."/>
            <person name="Kiss B."/>
            <person name="Kocsube S."/>
            <person name="Kotiranta H."/>
            <person name="LaButti K.M."/>
            <person name="Lechner B.E."/>
            <person name="Liimatainen K."/>
            <person name="Lipzen A."/>
            <person name="Lukacs Z."/>
            <person name="Mihaltcheva S."/>
            <person name="Morgado L.N."/>
            <person name="Niskanen T."/>
            <person name="Noordeloos M.E."/>
            <person name="Ohm R.A."/>
            <person name="Ortiz-Santana B."/>
            <person name="Ovrebo C."/>
            <person name="Racz N."/>
            <person name="Riley R."/>
            <person name="Savchenko A."/>
            <person name="Shiryaev A."/>
            <person name="Soop K."/>
            <person name="Spirin V."/>
            <person name="Szebenyi C."/>
            <person name="Tomsovsky M."/>
            <person name="Tulloss R.E."/>
            <person name="Uehling J."/>
            <person name="Grigoriev I.V."/>
            <person name="Vagvolgyi C."/>
            <person name="Papp T."/>
            <person name="Martin F.M."/>
            <person name="Miettinen O."/>
            <person name="Hibbett D.S."/>
            <person name="Nagy L.G."/>
        </authorList>
    </citation>
    <scope>NUCLEOTIDE SEQUENCE [LARGE SCALE GENOMIC DNA]</scope>
    <source>
        <strain evidence="2 3">CBS 166.37</strain>
    </source>
</reference>
<evidence type="ECO:0000313" key="3">
    <source>
        <dbReference type="Proteomes" id="UP000308652"/>
    </source>
</evidence>
<dbReference type="EMBL" id="ML213651">
    <property type="protein sequence ID" value="TFK33265.1"/>
    <property type="molecule type" value="Genomic_DNA"/>
</dbReference>
<gene>
    <name evidence="2" type="ORF">BDQ12DRAFT_738868</name>
</gene>
<evidence type="ECO:0000313" key="2">
    <source>
        <dbReference type="EMBL" id="TFK33265.1"/>
    </source>
</evidence>